<comment type="caution">
    <text evidence="3">The sequence shown here is derived from an EMBL/GenBank/DDBJ whole genome shotgun (WGS) entry which is preliminary data.</text>
</comment>
<dbReference type="InterPro" id="IPR002413">
    <property type="entry name" value="V5_allergen-like"/>
</dbReference>
<protein>
    <submittedName>
        <fullName evidence="3">Secretion protein</fullName>
    </submittedName>
</protein>
<dbReference type="InterPro" id="IPR001283">
    <property type="entry name" value="CRISP-related"/>
</dbReference>
<dbReference type="SUPFAM" id="SSF55797">
    <property type="entry name" value="PR-1-like"/>
    <property type="match status" value="1"/>
</dbReference>
<gene>
    <name evidence="3" type="ORF">H6G95_12335</name>
</gene>
<dbReference type="InterPro" id="IPR035940">
    <property type="entry name" value="CAP_sf"/>
</dbReference>
<evidence type="ECO:0000259" key="2">
    <source>
        <dbReference type="SMART" id="SM00198"/>
    </source>
</evidence>
<dbReference type="SMART" id="SM00198">
    <property type="entry name" value="SCP"/>
    <property type="match status" value="1"/>
</dbReference>
<organism evidence="3 4">
    <name type="scientific">Nostoc linckia FACHB-391</name>
    <dbReference type="NCBI Taxonomy" id="2692906"/>
    <lineage>
        <taxon>Bacteria</taxon>
        <taxon>Bacillati</taxon>
        <taxon>Cyanobacteriota</taxon>
        <taxon>Cyanophyceae</taxon>
        <taxon>Nostocales</taxon>
        <taxon>Nostocaceae</taxon>
        <taxon>Nostoc</taxon>
    </lineage>
</organism>
<proteinExistence type="predicted"/>
<dbReference type="CDD" id="cd05382">
    <property type="entry name" value="CAP_GAPR1-like"/>
    <property type="match status" value="1"/>
</dbReference>
<dbReference type="EMBL" id="JACJTE010000010">
    <property type="protein sequence ID" value="MBD2561391.1"/>
    <property type="molecule type" value="Genomic_DNA"/>
</dbReference>
<evidence type="ECO:0000256" key="1">
    <source>
        <dbReference type="SAM" id="SignalP"/>
    </source>
</evidence>
<keyword evidence="4" id="KW-1185">Reference proteome</keyword>
<feature type="domain" description="SCP" evidence="2">
    <location>
        <begin position="40"/>
        <end position="185"/>
    </location>
</feature>
<dbReference type="Pfam" id="PF00188">
    <property type="entry name" value="CAP"/>
    <property type="match status" value="1"/>
</dbReference>
<dbReference type="PRINTS" id="PR00837">
    <property type="entry name" value="V5TPXLIKE"/>
</dbReference>
<name>A0ABR8EUU7_NOSLI</name>
<dbReference type="RefSeq" id="WP_190893234.1">
    <property type="nucleotide sequence ID" value="NZ_JACJTE010000010.1"/>
</dbReference>
<evidence type="ECO:0000313" key="3">
    <source>
        <dbReference type="EMBL" id="MBD2561391.1"/>
    </source>
</evidence>
<sequence length="194" mass="20830">MNKLFSTLTLTTATALTVAIATGVMSSNSVFGETSIDLAAMRSAAVSKHNTYRATHRSPNITIDNSLNTSAQAWAENIASSGQFEHSTNRNNVGENIYASYTTESTLDPTTLGNGAVEDWYSEIKDYKYENPGFSSETGHFTQVVWKGSTKLGCGAAQGTATIEGNKYNAFYVVCQYAPAGNVQGQFPDNVLKP</sequence>
<dbReference type="InterPro" id="IPR034113">
    <property type="entry name" value="SCP_GAPR1-like"/>
</dbReference>
<reference evidence="3 4" key="1">
    <citation type="journal article" date="2020" name="ISME J.">
        <title>Comparative genomics reveals insights into cyanobacterial evolution and habitat adaptation.</title>
        <authorList>
            <person name="Chen M.Y."/>
            <person name="Teng W.K."/>
            <person name="Zhao L."/>
            <person name="Hu C.X."/>
            <person name="Zhou Y.K."/>
            <person name="Han B.P."/>
            <person name="Song L.R."/>
            <person name="Shu W.S."/>
        </authorList>
    </citation>
    <scope>NUCLEOTIDE SEQUENCE [LARGE SCALE GENOMIC DNA]</scope>
    <source>
        <strain evidence="3 4">FACHB-391</strain>
    </source>
</reference>
<feature type="chain" id="PRO_5045243167" evidence="1">
    <location>
        <begin position="22"/>
        <end position="194"/>
    </location>
</feature>
<keyword evidence="1" id="KW-0732">Signal</keyword>
<dbReference type="Gene3D" id="3.40.33.10">
    <property type="entry name" value="CAP"/>
    <property type="match status" value="1"/>
</dbReference>
<dbReference type="PROSITE" id="PS01010">
    <property type="entry name" value="CRISP_2"/>
    <property type="match status" value="1"/>
</dbReference>
<dbReference type="PRINTS" id="PR00838">
    <property type="entry name" value="V5ALLERGEN"/>
</dbReference>
<dbReference type="Proteomes" id="UP000604661">
    <property type="component" value="Unassembled WGS sequence"/>
</dbReference>
<dbReference type="InterPro" id="IPR018244">
    <property type="entry name" value="Allrgn_V5/Tpx1_CS"/>
</dbReference>
<dbReference type="InterPro" id="IPR014044">
    <property type="entry name" value="CAP_dom"/>
</dbReference>
<dbReference type="PANTHER" id="PTHR10334">
    <property type="entry name" value="CYSTEINE-RICH SECRETORY PROTEIN-RELATED"/>
    <property type="match status" value="1"/>
</dbReference>
<evidence type="ECO:0000313" key="4">
    <source>
        <dbReference type="Proteomes" id="UP000604661"/>
    </source>
</evidence>
<feature type="signal peptide" evidence="1">
    <location>
        <begin position="1"/>
        <end position="21"/>
    </location>
</feature>
<dbReference type="PROSITE" id="PS01009">
    <property type="entry name" value="CRISP_1"/>
    <property type="match status" value="1"/>
</dbReference>
<accession>A0ABR8EUU7</accession>